<dbReference type="InterPro" id="IPR042185">
    <property type="entry name" value="Serpin_sf_2"/>
</dbReference>
<dbReference type="InterPro" id="IPR036186">
    <property type="entry name" value="Serpin_sf"/>
</dbReference>
<dbReference type="InterPro" id="IPR023796">
    <property type="entry name" value="Serpin_dom"/>
</dbReference>
<dbReference type="SUPFAM" id="SSF56574">
    <property type="entry name" value="Serpins"/>
    <property type="match status" value="1"/>
</dbReference>
<dbReference type="PANTHER" id="PTHR11461">
    <property type="entry name" value="SERINE PROTEASE INHIBITOR, SERPIN"/>
    <property type="match status" value="1"/>
</dbReference>
<dbReference type="Gene3D" id="3.30.497.10">
    <property type="entry name" value="Antithrombin, subunit I, domain 2"/>
    <property type="match status" value="1"/>
</dbReference>
<evidence type="ECO:0000313" key="4">
    <source>
        <dbReference type="Proteomes" id="UP001597280"/>
    </source>
</evidence>
<evidence type="ECO:0000313" key="3">
    <source>
        <dbReference type="EMBL" id="MFD1834180.1"/>
    </source>
</evidence>
<gene>
    <name evidence="3" type="ORF">ACFSDA_03735</name>
</gene>
<dbReference type="PANTHER" id="PTHR11461:SF211">
    <property type="entry name" value="GH10112P-RELATED"/>
    <property type="match status" value="1"/>
</dbReference>
<comment type="similarity">
    <text evidence="1">Belongs to the serpin family.</text>
</comment>
<reference evidence="4" key="1">
    <citation type="journal article" date="2019" name="Int. J. Syst. Evol. Microbiol.">
        <title>The Global Catalogue of Microorganisms (GCM) 10K type strain sequencing project: providing services to taxonomists for standard genome sequencing and annotation.</title>
        <authorList>
            <consortium name="The Broad Institute Genomics Platform"/>
            <consortium name="The Broad Institute Genome Sequencing Center for Infectious Disease"/>
            <person name="Wu L."/>
            <person name="Ma J."/>
        </authorList>
    </citation>
    <scope>NUCLEOTIDE SEQUENCE [LARGE SCALE GENOMIC DNA]</scope>
    <source>
        <strain evidence="4">JCM 11650</strain>
    </source>
</reference>
<keyword evidence="4" id="KW-1185">Reference proteome</keyword>
<dbReference type="RefSeq" id="WP_343903590.1">
    <property type="nucleotide sequence ID" value="NZ_BAAAIS010000002.1"/>
</dbReference>
<dbReference type="CDD" id="cd19590">
    <property type="entry name" value="serpin_thermopin-like"/>
    <property type="match status" value="1"/>
</dbReference>
<dbReference type="EMBL" id="JBHUFL010000002">
    <property type="protein sequence ID" value="MFD1834180.1"/>
    <property type="molecule type" value="Genomic_DNA"/>
</dbReference>
<feature type="domain" description="Serpin" evidence="2">
    <location>
        <begin position="72"/>
        <end position="451"/>
    </location>
</feature>
<accession>A0ABW4PVP3</accession>
<organism evidence="3 4">
    <name type="scientific">Brachybacterium rhamnosum</name>
    <dbReference type="NCBI Taxonomy" id="173361"/>
    <lineage>
        <taxon>Bacteria</taxon>
        <taxon>Bacillati</taxon>
        <taxon>Actinomycetota</taxon>
        <taxon>Actinomycetes</taxon>
        <taxon>Micrococcales</taxon>
        <taxon>Dermabacteraceae</taxon>
        <taxon>Brachybacterium</taxon>
    </lineage>
</organism>
<protein>
    <submittedName>
        <fullName evidence="3">Serpin family protein</fullName>
    </submittedName>
</protein>
<dbReference type="Gene3D" id="2.30.39.10">
    <property type="entry name" value="Alpha-1-antitrypsin, domain 1"/>
    <property type="match status" value="1"/>
</dbReference>
<dbReference type="SMART" id="SM00093">
    <property type="entry name" value="SERPIN"/>
    <property type="match status" value="1"/>
</dbReference>
<dbReference type="Pfam" id="PF00079">
    <property type="entry name" value="Serpin"/>
    <property type="match status" value="1"/>
</dbReference>
<dbReference type="InterPro" id="IPR042178">
    <property type="entry name" value="Serpin_sf_1"/>
</dbReference>
<name>A0ABW4PVP3_9MICO</name>
<comment type="caution">
    <text evidence="3">The sequence shown here is derived from an EMBL/GenBank/DDBJ whole genome shotgun (WGS) entry which is preliminary data.</text>
</comment>
<evidence type="ECO:0000259" key="2">
    <source>
        <dbReference type="SMART" id="SM00093"/>
    </source>
</evidence>
<dbReference type="InterPro" id="IPR000215">
    <property type="entry name" value="Serpin_fam"/>
</dbReference>
<dbReference type="Proteomes" id="UP001597280">
    <property type="component" value="Unassembled WGS sequence"/>
</dbReference>
<evidence type="ECO:0000256" key="1">
    <source>
        <dbReference type="RuleBase" id="RU000411"/>
    </source>
</evidence>
<proteinExistence type="inferred from homology"/>
<sequence>MDAAPLPSTRSSRSPLATARRRSVLGAGLVLPTLALGLAACSDEGSAAQPDLRAEVDREPAGPAEEVAAAVLPFTARLLAAADREAVNLVCSPLSAQIALTMAALGAAGSTREQMEQVLGGDAETIAAAANTLDQVLAAVGEVEREEDDPDAAEPAVASLACATWAQEGFDAGQDYLDALARWFGSGVWTADFTADGPREKARTRINDWVEEETAGLIEELVPQGMLTEATRLVLVNTLHLKAAWPSPLTLEDGPFTLDGGEEVTTPMLHGDAHGWYEDELCTATALPTEGDDLGLALVRPAGTAQELLDAWAETADGAADPTAEGLGAVLAGIRDSSDTVALTVPKIDLGWDGDLVPVLQELGMDAPFTDDADFTGITAEEQLRITGVMQKAVITVDEEGMEAAAATAVSVGATSAPAEPKELVIDAPYVLVAFETSTGAPLVAGRVGDPRATR</sequence>